<organism evidence="1 2">
    <name type="scientific">Ficus carica</name>
    <name type="common">Common fig</name>
    <dbReference type="NCBI Taxonomy" id="3494"/>
    <lineage>
        <taxon>Eukaryota</taxon>
        <taxon>Viridiplantae</taxon>
        <taxon>Streptophyta</taxon>
        <taxon>Embryophyta</taxon>
        <taxon>Tracheophyta</taxon>
        <taxon>Spermatophyta</taxon>
        <taxon>Magnoliopsida</taxon>
        <taxon>eudicotyledons</taxon>
        <taxon>Gunneridae</taxon>
        <taxon>Pentapetalae</taxon>
        <taxon>rosids</taxon>
        <taxon>fabids</taxon>
        <taxon>Rosales</taxon>
        <taxon>Moraceae</taxon>
        <taxon>Ficeae</taxon>
        <taxon>Ficus</taxon>
    </lineage>
</organism>
<keyword evidence="2" id="KW-1185">Reference proteome</keyword>
<dbReference type="Proteomes" id="UP001187192">
    <property type="component" value="Unassembled WGS sequence"/>
</dbReference>
<dbReference type="EMBL" id="BTGU01000009">
    <property type="protein sequence ID" value="GMN39598.1"/>
    <property type="molecule type" value="Genomic_DNA"/>
</dbReference>
<dbReference type="AlphaFoldDB" id="A0AA88A5P5"/>
<protein>
    <submittedName>
        <fullName evidence="1">Uncharacterized protein</fullName>
    </submittedName>
</protein>
<comment type="caution">
    <text evidence="1">The sequence shown here is derived from an EMBL/GenBank/DDBJ whole genome shotgun (WGS) entry which is preliminary data.</text>
</comment>
<accession>A0AA88A5P5</accession>
<gene>
    <name evidence="1" type="ORF">TIFTF001_008829</name>
</gene>
<name>A0AA88A5P5_FICCA</name>
<evidence type="ECO:0000313" key="1">
    <source>
        <dbReference type="EMBL" id="GMN39598.1"/>
    </source>
</evidence>
<proteinExistence type="predicted"/>
<sequence length="63" mass="6722">MPRFVWAAFPKPPQSLEKKPSPKKMESEKQLQGAVGMVGDPSLLLTTTEGLGSLAINAKIAIS</sequence>
<reference evidence="1" key="1">
    <citation type="submission" date="2023-07" db="EMBL/GenBank/DDBJ databases">
        <title>draft genome sequence of fig (Ficus carica).</title>
        <authorList>
            <person name="Takahashi T."/>
            <person name="Nishimura K."/>
        </authorList>
    </citation>
    <scope>NUCLEOTIDE SEQUENCE</scope>
</reference>
<evidence type="ECO:0000313" key="2">
    <source>
        <dbReference type="Proteomes" id="UP001187192"/>
    </source>
</evidence>